<comment type="caution">
    <text evidence="3">The sequence shown here is derived from an EMBL/GenBank/DDBJ whole genome shotgun (WGS) entry which is preliminary data.</text>
</comment>
<keyword evidence="2" id="KW-0963">Cytoplasm</keyword>
<dbReference type="Gene3D" id="3.30.300.20">
    <property type="match status" value="1"/>
</dbReference>
<gene>
    <name evidence="2 3" type="primary">rbfA</name>
    <name evidence="3" type="ORF">COZ90_00800</name>
</gene>
<dbReference type="InterPro" id="IPR015946">
    <property type="entry name" value="KH_dom-like_a/b"/>
</dbReference>
<comment type="subcellular location">
    <subcellularLocation>
        <location evidence="2">Cytoplasm</location>
    </subcellularLocation>
</comment>
<dbReference type="PANTHER" id="PTHR33515">
    <property type="entry name" value="RIBOSOME-BINDING FACTOR A, CHLOROPLASTIC-RELATED"/>
    <property type="match status" value="1"/>
</dbReference>
<organism evidence="3 4">
    <name type="scientific">Candidatus Nealsonbacteria bacterium CG_4_8_14_3_um_filter_37_36</name>
    <dbReference type="NCBI Taxonomy" id="1974688"/>
    <lineage>
        <taxon>Bacteria</taxon>
        <taxon>Candidatus Nealsoniibacteriota</taxon>
    </lineage>
</organism>
<comment type="subunit">
    <text evidence="2">Monomer. Binds 30S ribosomal subunits, but not 50S ribosomal subunits or 70S ribosomes.</text>
</comment>
<evidence type="ECO:0000256" key="1">
    <source>
        <dbReference type="ARBA" id="ARBA00022517"/>
    </source>
</evidence>
<proteinExistence type="inferred from homology"/>
<reference evidence="4" key="1">
    <citation type="submission" date="2017-09" db="EMBL/GenBank/DDBJ databases">
        <title>Depth-based differentiation of microbial function through sediment-hosted aquifers and enrichment of novel symbionts in the deep terrestrial subsurface.</title>
        <authorList>
            <person name="Probst A.J."/>
            <person name="Ladd B."/>
            <person name="Jarett J.K."/>
            <person name="Geller-Mcgrath D.E."/>
            <person name="Sieber C.M.K."/>
            <person name="Emerson J.B."/>
            <person name="Anantharaman K."/>
            <person name="Thomas B.C."/>
            <person name="Malmstrom R."/>
            <person name="Stieglmeier M."/>
            <person name="Klingl A."/>
            <person name="Woyke T."/>
            <person name="Ryan C.M."/>
            <person name="Banfield J.F."/>
        </authorList>
    </citation>
    <scope>NUCLEOTIDE SEQUENCE [LARGE SCALE GENOMIC DNA]</scope>
</reference>
<dbReference type="EMBL" id="PFHJ01000018">
    <property type="protein sequence ID" value="PIW91439.1"/>
    <property type="molecule type" value="Genomic_DNA"/>
</dbReference>
<dbReference type="InterPro" id="IPR000238">
    <property type="entry name" value="RbfA"/>
</dbReference>
<dbReference type="PANTHER" id="PTHR33515:SF1">
    <property type="entry name" value="RIBOSOME-BINDING FACTOR A, CHLOROPLASTIC-RELATED"/>
    <property type="match status" value="1"/>
</dbReference>
<evidence type="ECO:0000313" key="3">
    <source>
        <dbReference type="EMBL" id="PIW91439.1"/>
    </source>
</evidence>
<keyword evidence="1 2" id="KW-0690">Ribosome biogenesis</keyword>
<comment type="function">
    <text evidence="2">One of several proteins that assist in the late maturation steps of the functional core of the 30S ribosomal subunit. Associates with free 30S ribosomal subunits (but not with 30S subunits that are part of 70S ribosomes or polysomes). Required for efficient processing of 16S rRNA. May interact with the 5'-terminal helix region of 16S rRNA.</text>
</comment>
<dbReference type="GO" id="GO:0030490">
    <property type="term" value="P:maturation of SSU-rRNA"/>
    <property type="evidence" value="ECO:0007669"/>
    <property type="project" value="UniProtKB-UniRule"/>
</dbReference>
<name>A0A2H9N1P4_9BACT</name>
<dbReference type="NCBIfam" id="TIGR00082">
    <property type="entry name" value="rbfA"/>
    <property type="match status" value="1"/>
</dbReference>
<dbReference type="AlphaFoldDB" id="A0A2H9N1P4"/>
<dbReference type="HAMAP" id="MF_00003">
    <property type="entry name" value="RbfA"/>
    <property type="match status" value="1"/>
</dbReference>
<accession>A0A2H9N1P4</accession>
<dbReference type="InterPro" id="IPR023799">
    <property type="entry name" value="RbfA_dom_sf"/>
</dbReference>
<comment type="similarity">
    <text evidence="2">Belongs to the RbfA family.</text>
</comment>
<dbReference type="Proteomes" id="UP000236840">
    <property type="component" value="Unassembled WGS sequence"/>
</dbReference>
<dbReference type="GO" id="GO:0043024">
    <property type="term" value="F:ribosomal small subunit binding"/>
    <property type="evidence" value="ECO:0007669"/>
    <property type="project" value="TreeGrafter"/>
</dbReference>
<protein>
    <recommendedName>
        <fullName evidence="2">Ribosome-binding factor A</fullName>
    </recommendedName>
</protein>
<dbReference type="Pfam" id="PF02033">
    <property type="entry name" value="RBFA"/>
    <property type="match status" value="1"/>
</dbReference>
<evidence type="ECO:0000256" key="2">
    <source>
        <dbReference type="HAMAP-Rule" id="MF_00003"/>
    </source>
</evidence>
<sequence length="114" mass="13580">MTKRIQRVNQLIKKELGQILLREVEFPKDVLVTVTRIETSVDLNQARVFLSCFPENKAKEILGILNRQIYNIQQKLNKRLKMKFIPKIEFREEKETREAGRIEEILEELKKGEK</sequence>
<dbReference type="GO" id="GO:0005829">
    <property type="term" value="C:cytosol"/>
    <property type="evidence" value="ECO:0007669"/>
    <property type="project" value="TreeGrafter"/>
</dbReference>
<evidence type="ECO:0000313" key="4">
    <source>
        <dbReference type="Proteomes" id="UP000236840"/>
    </source>
</evidence>
<dbReference type="SUPFAM" id="SSF89919">
    <property type="entry name" value="Ribosome-binding factor A, RbfA"/>
    <property type="match status" value="1"/>
</dbReference>